<reference evidence="2" key="1">
    <citation type="submission" date="2017-02" db="EMBL/GenBank/DDBJ databases">
        <authorList>
            <person name="Mornico D."/>
        </authorList>
    </citation>
    <scope>NUCLEOTIDE SEQUENCE [LARGE SCALE GENOMIC DNA]</scope>
</reference>
<proteinExistence type="predicted"/>
<evidence type="ECO:0000313" key="1">
    <source>
        <dbReference type="EMBL" id="SJM37356.1"/>
    </source>
</evidence>
<gene>
    <name evidence="1" type="ORF">A1019T_01328</name>
</gene>
<dbReference type="AlphaFoldDB" id="A0A1R4EFV1"/>
<keyword evidence="2" id="KW-1185">Reference proteome</keyword>
<evidence type="ECO:0000313" key="2">
    <source>
        <dbReference type="Proteomes" id="UP000188169"/>
    </source>
</evidence>
<dbReference type="STRING" id="1945520.A1019T_01328"/>
<dbReference type="Proteomes" id="UP000188169">
    <property type="component" value="Unassembled WGS sequence"/>
</dbReference>
<name>A0A1R4EFV1_9GAMM</name>
<sequence>MGYFTMRLQDAINETHKRIPDTLEQFSELGVMDKIQADTALKAIYYKYLQGLKAMNQKTALFVVKNTLKRTVTNQENNSTNA</sequence>
<protein>
    <submittedName>
        <fullName evidence="1">Uncharacterized protein</fullName>
    </submittedName>
</protein>
<organism evidence="1 2">
    <name type="scientific">Psychrobacter pasteurii</name>
    <dbReference type="NCBI Taxonomy" id="1945520"/>
    <lineage>
        <taxon>Bacteria</taxon>
        <taxon>Pseudomonadati</taxon>
        <taxon>Pseudomonadota</taxon>
        <taxon>Gammaproteobacteria</taxon>
        <taxon>Moraxellales</taxon>
        <taxon>Moraxellaceae</taxon>
        <taxon>Psychrobacter</taxon>
    </lineage>
</organism>
<dbReference type="EMBL" id="FUGD01000083">
    <property type="protein sequence ID" value="SJM37356.1"/>
    <property type="molecule type" value="Genomic_DNA"/>
</dbReference>
<accession>A0A1R4EFV1</accession>